<comment type="similarity">
    <text evidence="1">Belongs to the BLOC1S1 family.</text>
</comment>
<dbReference type="InterPro" id="IPR009395">
    <property type="entry name" value="BLOC1S1"/>
</dbReference>
<reference evidence="3 4" key="1">
    <citation type="journal article" date="2018" name="PLoS ONE">
        <title>The draft genome of Kipferlia bialata reveals reductive genome evolution in fornicate parasites.</title>
        <authorList>
            <person name="Tanifuji G."/>
            <person name="Takabayashi S."/>
            <person name="Kume K."/>
            <person name="Takagi M."/>
            <person name="Nakayama T."/>
            <person name="Kamikawa R."/>
            <person name="Inagaki Y."/>
            <person name="Hashimoto T."/>
        </authorList>
    </citation>
    <scope>NUCLEOTIDE SEQUENCE [LARGE SCALE GENOMIC DNA]</scope>
    <source>
        <strain evidence="3">NY0173</strain>
    </source>
</reference>
<comment type="caution">
    <text evidence="3">The sequence shown here is derived from an EMBL/GenBank/DDBJ whole genome shotgun (WGS) entry which is preliminary data.</text>
</comment>
<accession>A0A9K3GIX2</accession>
<evidence type="ECO:0000256" key="2">
    <source>
        <dbReference type="ARBA" id="ARBA00019577"/>
    </source>
</evidence>
<dbReference type="GO" id="GO:0031083">
    <property type="term" value="C:BLOC-1 complex"/>
    <property type="evidence" value="ECO:0007669"/>
    <property type="project" value="InterPro"/>
</dbReference>
<dbReference type="EMBL" id="BDIP01001557">
    <property type="protein sequence ID" value="GIQ84643.1"/>
    <property type="molecule type" value="Genomic_DNA"/>
</dbReference>
<protein>
    <recommendedName>
        <fullName evidence="2">Biogenesis of lysosome-related organelles complex 1 subunit 1</fullName>
    </recommendedName>
</protein>
<proteinExistence type="inferred from homology"/>
<keyword evidence="4" id="KW-1185">Reference proteome</keyword>
<gene>
    <name evidence="3" type="ORF">KIPB_006179</name>
</gene>
<name>A0A9K3GIX2_9EUKA</name>
<evidence type="ECO:0000313" key="4">
    <source>
        <dbReference type="Proteomes" id="UP000265618"/>
    </source>
</evidence>
<dbReference type="Proteomes" id="UP000265618">
    <property type="component" value="Unassembled WGS sequence"/>
</dbReference>
<sequence>RRQHTEDLRSSAMSAVGTLSNTVANVVNDNVAYVFRQQRQIDESLKKLVDSTNLLHKHTVSWRELVLEFNTALKGLGDVQNAAQVMQRDLTEIGSGLKDCIKKQQETQGTK</sequence>
<dbReference type="OrthoDB" id="20018at2759"/>
<dbReference type="PANTHER" id="PTHR13073:SF0">
    <property type="entry name" value="BIOGENESIS OF LYSOSOME-RELATED ORGANELLES COMPLEX 1 SUBUNIT 1"/>
    <property type="match status" value="1"/>
</dbReference>
<evidence type="ECO:0000256" key="1">
    <source>
        <dbReference type="ARBA" id="ARBA00007133"/>
    </source>
</evidence>
<dbReference type="PANTHER" id="PTHR13073">
    <property type="entry name" value="BLOC-1 COMPLEX SUBUNIT 1"/>
    <property type="match status" value="1"/>
</dbReference>
<evidence type="ECO:0000313" key="3">
    <source>
        <dbReference type="EMBL" id="GIQ84643.1"/>
    </source>
</evidence>
<feature type="non-terminal residue" evidence="3">
    <location>
        <position position="1"/>
    </location>
</feature>
<dbReference type="AlphaFoldDB" id="A0A9K3GIX2"/>
<organism evidence="3 4">
    <name type="scientific">Kipferlia bialata</name>
    <dbReference type="NCBI Taxonomy" id="797122"/>
    <lineage>
        <taxon>Eukaryota</taxon>
        <taxon>Metamonada</taxon>
        <taxon>Carpediemonas-like organisms</taxon>
        <taxon>Kipferlia</taxon>
    </lineage>
</organism>
<dbReference type="Pfam" id="PF06320">
    <property type="entry name" value="GCN5L1"/>
    <property type="match status" value="1"/>
</dbReference>
<dbReference type="GO" id="GO:0016197">
    <property type="term" value="P:endosomal transport"/>
    <property type="evidence" value="ECO:0007669"/>
    <property type="project" value="TreeGrafter"/>
</dbReference>